<evidence type="ECO:0000259" key="3">
    <source>
        <dbReference type="Pfam" id="PF10756"/>
    </source>
</evidence>
<evidence type="ECO:0000313" key="4">
    <source>
        <dbReference type="EMBL" id="TFC99338.1"/>
    </source>
</evidence>
<organism evidence="4 5">
    <name type="scientific">Cryobacterium breve</name>
    <dbReference type="NCBI Taxonomy" id="1259258"/>
    <lineage>
        <taxon>Bacteria</taxon>
        <taxon>Bacillati</taxon>
        <taxon>Actinomycetota</taxon>
        <taxon>Actinomycetes</taxon>
        <taxon>Micrococcales</taxon>
        <taxon>Microbacteriaceae</taxon>
        <taxon>Cryobacterium</taxon>
    </lineage>
</organism>
<dbReference type="RefSeq" id="WP_134362943.1">
    <property type="nucleotide sequence ID" value="NZ_SOGJ01000015.1"/>
</dbReference>
<sequence length="191" mass="20660">MRLEPAVIAVRSPASVVVFAAVALLCAALVTDATLRGRWDVALAALPAVALLLWAAWLVFARPCLRLRAEGLDVVNVLRTTSVPWGEVEDIALRHQVIVLTRSGERLLCWGAPSSARSTALTTRTASQGREPSGRISGSGAHRAIRGYWERHEAPRRVGEASVRRWHRRSILVAATLAVAVVVQLLVVAID</sequence>
<comment type="caution">
    <text evidence="4">The sequence shown here is derived from an EMBL/GenBank/DDBJ whole genome shotgun (WGS) entry which is preliminary data.</text>
</comment>
<gene>
    <name evidence="4" type="ORF">E3O65_06615</name>
</gene>
<feature type="transmembrane region" description="Helical" evidence="2">
    <location>
        <begin position="42"/>
        <end position="60"/>
    </location>
</feature>
<reference evidence="4 5" key="1">
    <citation type="submission" date="2019-03" db="EMBL/GenBank/DDBJ databases">
        <title>Genomics of glacier-inhabiting Cryobacterium strains.</title>
        <authorList>
            <person name="Liu Q."/>
            <person name="Xin Y.-H."/>
        </authorList>
    </citation>
    <scope>NUCLEOTIDE SEQUENCE [LARGE SCALE GENOMIC DNA]</scope>
    <source>
        <strain evidence="4 5">TMT4-23</strain>
    </source>
</reference>
<accession>A0ABY2J328</accession>
<feature type="transmembrane region" description="Helical" evidence="2">
    <location>
        <begin position="12"/>
        <end position="30"/>
    </location>
</feature>
<dbReference type="EMBL" id="SOGJ01000015">
    <property type="protein sequence ID" value="TFC99338.1"/>
    <property type="molecule type" value="Genomic_DNA"/>
</dbReference>
<name>A0ABY2J328_9MICO</name>
<keyword evidence="5" id="KW-1185">Reference proteome</keyword>
<feature type="region of interest" description="Disordered" evidence="1">
    <location>
        <begin position="121"/>
        <end position="140"/>
    </location>
</feature>
<keyword evidence="2" id="KW-1133">Transmembrane helix</keyword>
<keyword evidence="2" id="KW-0472">Membrane</keyword>
<proteinExistence type="predicted"/>
<protein>
    <recommendedName>
        <fullName evidence="3">Low molecular weight protein antigen 6 PH domain-containing protein</fullName>
    </recommendedName>
</protein>
<dbReference type="Proteomes" id="UP000298355">
    <property type="component" value="Unassembled WGS sequence"/>
</dbReference>
<feature type="transmembrane region" description="Helical" evidence="2">
    <location>
        <begin position="171"/>
        <end position="190"/>
    </location>
</feature>
<feature type="domain" description="Low molecular weight protein antigen 6 PH" evidence="3">
    <location>
        <begin position="62"/>
        <end position="97"/>
    </location>
</feature>
<evidence type="ECO:0000256" key="2">
    <source>
        <dbReference type="SAM" id="Phobius"/>
    </source>
</evidence>
<dbReference type="InterPro" id="IPR019692">
    <property type="entry name" value="CFP-6_PH"/>
</dbReference>
<evidence type="ECO:0000313" key="5">
    <source>
        <dbReference type="Proteomes" id="UP000298355"/>
    </source>
</evidence>
<evidence type="ECO:0000256" key="1">
    <source>
        <dbReference type="SAM" id="MobiDB-lite"/>
    </source>
</evidence>
<dbReference type="Pfam" id="PF10756">
    <property type="entry name" value="bPH_6"/>
    <property type="match status" value="1"/>
</dbReference>
<keyword evidence="2" id="KW-0812">Transmembrane</keyword>